<evidence type="ECO:0000313" key="2">
    <source>
        <dbReference type="EMBL" id="MBO0951962.1"/>
    </source>
</evidence>
<sequence length="196" mass="22609">MAKRMMVKWMTLLMLVIVLTSCQRAKDKGREMLEASIAKAKKKGSAALQSGAEAVAGKLTTTQTFSFQACFGKRDSLHIQEIDGLLIDIPPGFYQRFLTYKADQDTLLKFIETLPTQRLSISDKSYVKTDSSEMNKHLVYIEAKFPAVRNKLDFFYKVRQGNRLAYYRCNRFPFSHLLAFDKATETVYHFSEEYRD</sequence>
<keyword evidence="1" id="KW-0732">Signal</keyword>
<accession>A0ABS3JSU4</accession>
<dbReference type="Proteomes" id="UP000664628">
    <property type="component" value="Unassembled WGS sequence"/>
</dbReference>
<feature type="signal peptide" evidence="1">
    <location>
        <begin position="1"/>
        <end position="25"/>
    </location>
</feature>
<comment type="caution">
    <text evidence="2">The sequence shown here is derived from an EMBL/GenBank/DDBJ whole genome shotgun (WGS) entry which is preliminary data.</text>
</comment>
<dbReference type="PROSITE" id="PS51257">
    <property type="entry name" value="PROKAR_LIPOPROTEIN"/>
    <property type="match status" value="1"/>
</dbReference>
<keyword evidence="3" id="KW-1185">Reference proteome</keyword>
<reference evidence="2 3" key="1">
    <citation type="submission" date="2021-03" db="EMBL/GenBank/DDBJ databases">
        <title>Fibrella sp. HMF5405 genome sequencing and assembly.</title>
        <authorList>
            <person name="Kang H."/>
            <person name="Kim H."/>
            <person name="Bae S."/>
            <person name="Joh K."/>
        </authorList>
    </citation>
    <scope>NUCLEOTIDE SEQUENCE [LARGE SCALE GENOMIC DNA]</scope>
    <source>
        <strain evidence="2 3">HMF5405</strain>
    </source>
</reference>
<evidence type="ECO:0000313" key="3">
    <source>
        <dbReference type="Proteomes" id="UP000664628"/>
    </source>
</evidence>
<name>A0ABS3JSU4_9BACT</name>
<organism evidence="2 3">
    <name type="scientific">Fibrella forsythiae</name>
    <dbReference type="NCBI Taxonomy" id="2817061"/>
    <lineage>
        <taxon>Bacteria</taxon>
        <taxon>Pseudomonadati</taxon>
        <taxon>Bacteroidota</taxon>
        <taxon>Cytophagia</taxon>
        <taxon>Cytophagales</taxon>
        <taxon>Spirosomataceae</taxon>
        <taxon>Fibrella</taxon>
    </lineage>
</organism>
<evidence type="ECO:0000256" key="1">
    <source>
        <dbReference type="SAM" id="SignalP"/>
    </source>
</evidence>
<proteinExistence type="predicted"/>
<dbReference type="EMBL" id="JAFMYW010000009">
    <property type="protein sequence ID" value="MBO0951962.1"/>
    <property type="molecule type" value="Genomic_DNA"/>
</dbReference>
<protein>
    <recommendedName>
        <fullName evidence="4">Lipoprotein</fullName>
    </recommendedName>
</protein>
<feature type="chain" id="PRO_5045559070" description="Lipoprotein" evidence="1">
    <location>
        <begin position="26"/>
        <end position="196"/>
    </location>
</feature>
<dbReference type="RefSeq" id="WP_207331912.1">
    <property type="nucleotide sequence ID" value="NZ_JAFMYW010000009.1"/>
</dbReference>
<evidence type="ECO:0008006" key="4">
    <source>
        <dbReference type="Google" id="ProtNLM"/>
    </source>
</evidence>
<gene>
    <name evidence="2" type="ORF">J2I46_25490</name>
</gene>